<gene>
    <name evidence="1" type="primary">BnaCnng73050D</name>
    <name evidence="1" type="ORF">GSBRNA2T00015083001</name>
</gene>
<organism evidence="1">
    <name type="scientific">Brassica napus</name>
    <name type="common">Rape</name>
    <dbReference type="NCBI Taxonomy" id="3708"/>
    <lineage>
        <taxon>Eukaryota</taxon>
        <taxon>Viridiplantae</taxon>
        <taxon>Streptophyta</taxon>
        <taxon>Embryophyta</taxon>
        <taxon>Tracheophyta</taxon>
        <taxon>Spermatophyta</taxon>
        <taxon>Magnoliopsida</taxon>
        <taxon>eudicotyledons</taxon>
        <taxon>Gunneridae</taxon>
        <taxon>Pentapetalae</taxon>
        <taxon>rosids</taxon>
        <taxon>malvids</taxon>
        <taxon>Brassicales</taxon>
        <taxon>Brassicaceae</taxon>
        <taxon>Brassiceae</taxon>
        <taxon>Brassica</taxon>
    </lineage>
</organism>
<dbReference type="AlphaFoldDB" id="A0A078JXP1"/>
<reference evidence="1" key="1">
    <citation type="journal article" date="2014" name="Science">
        <title>Plant genetics. Early allopolyploid evolution in the post-Neolithic Brassica napus oilseed genome.</title>
        <authorList>
            <person name="Chalhoub B."/>
            <person name="Denoeud F."/>
            <person name="Liu S."/>
            <person name="Parkin I.A."/>
            <person name="Tang H."/>
            <person name="Wang X."/>
            <person name="Chiquet J."/>
            <person name="Belcram H."/>
            <person name="Tong C."/>
            <person name="Samans B."/>
            <person name="Correa M."/>
            <person name="Da Silva C."/>
            <person name="Just J."/>
            <person name="Falentin C."/>
            <person name="Koh C.S."/>
            <person name="Le Clainche I."/>
            <person name="Bernard M."/>
            <person name="Bento P."/>
            <person name="Noel B."/>
            <person name="Labadie K."/>
            <person name="Alberti A."/>
            <person name="Charles M."/>
            <person name="Arnaud D."/>
            <person name="Guo H."/>
            <person name="Daviaud C."/>
            <person name="Alamery S."/>
            <person name="Jabbari K."/>
            <person name="Zhao M."/>
            <person name="Edger P.P."/>
            <person name="Chelaifa H."/>
            <person name="Tack D."/>
            <person name="Lassalle G."/>
            <person name="Mestiri I."/>
            <person name="Schnel N."/>
            <person name="Le Paslier M.C."/>
            <person name="Fan G."/>
            <person name="Renault V."/>
            <person name="Bayer P.E."/>
            <person name="Golicz A.A."/>
            <person name="Manoli S."/>
            <person name="Lee T.H."/>
            <person name="Thi V.H."/>
            <person name="Chalabi S."/>
            <person name="Hu Q."/>
            <person name="Fan C."/>
            <person name="Tollenaere R."/>
            <person name="Lu Y."/>
            <person name="Battail C."/>
            <person name="Shen J."/>
            <person name="Sidebottom C.H."/>
            <person name="Wang X."/>
            <person name="Canaguier A."/>
            <person name="Chauveau A."/>
            <person name="Berard A."/>
            <person name="Deniot G."/>
            <person name="Guan M."/>
            <person name="Liu Z."/>
            <person name="Sun F."/>
            <person name="Lim Y.P."/>
            <person name="Lyons E."/>
            <person name="Town C.D."/>
            <person name="Bancroft I."/>
            <person name="Wang X."/>
            <person name="Meng J."/>
            <person name="Ma J."/>
            <person name="Pires J.C."/>
            <person name="King G.J."/>
            <person name="Brunel D."/>
            <person name="Delourme R."/>
            <person name="Renard M."/>
            <person name="Aury J.M."/>
            <person name="Adams K.L."/>
            <person name="Batley J."/>
            <person name="Snowdon R.J."/>
            <person name="Tost J."/>
            <person name="Edwards D."/>
            <person name="Zhou Y."/>
            <person name="Hua W."/>
            <person name="Sharpe A.G."/>
            <person name="Paterson A.H."/>
            <person name="Guan C."/>
            <person name="Wincker P."/>
        </authorList>
    </citation>
    <scope>NUCLEOTIDE SEQUENCE [LARGE SCALE GENOMIC DNA]</scope>
</reference>
<evidence type="ECO:0000313" key="1">
    <source>
        <dbReference type="EMBL" id="CDY71469.1"/>
    </source>
</evidence>
<accession>A0A078JXP1</accession>
<sequence>MWISIPKRHIVVWDSICSSISLEELDVVMEPFLYMVPYLLVEDRPIYLRPELVIVSCTL</sequence>
<reference evidence="1" key="2">
    <citation type="submission" date="2014-06" db="EMBL/GenBank/DDBJ databases">
        <authorList>
            <person name="Genoscope - CEA"/>
        </authorList>
    </citation>
    <scope>NUCLEOTIDE SEQUENCE</scope>
</reference>
<name>A0A078JXP1_BRANA</name>
<dbReference type="PaxDb" id="3708-A0A078JXP1"/>
<protein>
    <submittedName>
        <fullName evidence="1">BnaCnng73050D protein</fullName>
    </submittedName>
</protein>
<proteinExistence type="predicted"/>
<dbReference type="Gramene" id="CDY71469">
    <property type="protein sequence ID" value="CDY71469"/>
    <property type="gene ID" value="GSBRNA2T00015083001"/>
</dbReference>
<dbReference type="EMBL" id="LK045970">
    <property type="protein sequence ID" value="CDY71469.1"/>
    <property type="molecule type" value="Genomic_DNA"/>
</dbReference>